<accession>A0AAV7TW77</accession>
<name>A0AAV7TW77_PLEWA</name>
<dbReference type="EMBL" id="JANPWB010000006">
    <property type="protein sequence ID" value="KAJ1180434.1"/>
    <property type="molecule type" value="Genomic_DNA"/>
</dbReference>
<protein>
    <submittedName>
        <fullName evidence="1">Uncharacterized protein</fullName>
    </submittedName>
</protein>
<organism evidence="1 2">
    <name type="scientific">Pleurodeles waltl</name>
    <name type="common">Iberian ribbed newt</name>
    <dbReference type="NCBI Taxonomy" id="8319"/>
    <lineage>
        <taxon>Eukaryota</taxon>
        <taxon>Metazoa</taxon>
        <taxon>Chordata</taxon>
        <taxon>Craniata</taxon>
        <taxon>Vertebrata</taxon>
        <taxon>Euteleostomi</taxon>
        <taxon>Amphibia</taxon>
        <taxon>Batrachia</taxon>
        <taxon>Caudata</taxon>
        <taxon>Salamandroidea</taxon>
        <taxon>Salamandridae</taxon>
        <taxon>Pleurodelinae</taxon>
        <taxon>Pleurodeles</taxon>
    </lineage>
</organism>
<comment type="caution">
    <text evidence="1">The sequence shown here is derived from an EMBL/GenBank/DDBJ whole genome shotgun (WGS) entry which is preliminary data.</text>
</comment>
<evidence type="ECO:0000313" key="1">
    <source>
        <dbReference type="EMBL" id="KAJ1180434.1"/>
    </source>
</evidence>
<dbReference type="Proteomes" id="UP001066276">
    <property type="component" value="Chromosome 3_2"/>
</dbReference>
<keyword evidence="2" id="KW-1185">Reference proteome</keyword>
<dbReference type="AlphaFoldDB" id="A0AAV7TW77"/>
<evidence type="ECO:0000313" key="2">
    <source>
        <dbReference type="Proteomes" id="UP001066276"/>
    </source>
</evidence>
<gene>
    <name evidence="1" type="ORF">NDU88_005655</name>
</gene>
<proteinExistence type="predicted"/>
<sequence>MLVWRSFESGVIYSQRKGRHGINQPGTRGQATHCYVVEGDHGAVDYGLMCNNVLRQRLIYCQALGTLVAGHTLHWWQGHTLHWWQGHTLHWLGRLPRKVTRPVSGGKLHWIRGDCMRVVGGPAG</sequence>
<reference evidence="1" key="1">
    <citation type="journal article" date="2022" name="bioRxiv">
        <title>Sequencing and chromosome-scale assembly of the giantPleurodeles waltlgenome.</title>
        <authorList>
            <person name="Brown T."/>
            <person name="Elewa A."/>
            <person name="Iarovenko S."/>
            <person name="Subramanian E."/>
            <person name="Araus A.J."/>
            <person name="Petzold A."/>
            <person name="Susuki M."/>
            <person name="Suzuki K.-i.T."/>
            <person name="Hayashi T."/>
            <person name="Toyoda A."/>
            <person name="Oliveira C."/>
            <person name="Osipova E."/>
            <person name="Leigh N.D."/>
            <person name="Simon A."/>
            <person name="Yun M.H."/>
        </authorList>
    </citation>
    <scope>NUCLEOTIDE SEQUENCE</scope>
    <source>
        <strain evidence="1">20211129_DDA</strain>
        <tissue evidence="1">Liver</tissue>
    </source>
</reference>